<dbReference type="InterPro" id="IPR032696">
    <property type="entry name" value="SQ_cyclase_C"/>
</dbReference>
<keyword evidence="1" id="KW-0479">Metal-binding</keyword>
<dbReference type="EMBL" id="BNBO01000011">
    <property type="protein sequence ID" value="GHH68655.1"/>
    <property type="molecule type" value="Genomic_DNA"/>
</dbReference>
<dbReference type="AlphaFoldDB" id="A0A919FNC3"/>
<dbReference type="GO" id="GO:0046872">
    <property type="term" value="F:metal ion binding"/>
    <property type="evidence" value="ECO:0007669"/>
    <property type="project" value="UniProtKB-KW"/>
</dbReference>
<dbReference type="RefSeq" id="WP_229927387.1">
    <property type="nucleotide sequence ID" value="NZ_BNBO01000011.1"/>
</dbReference>
<dbReference type="Proteomes" id="UP000617734">
    <property type="component" value="Unassembled WGS sequence"/>
</dbReference>
<reference evidence="3" key="2">
    <citation type="submission" date="2020-09" db="EMBL/GenBank/DDBJ databases">
        <authorList>
            <person name="Sun Q."/>
            <person name="Ohkuma M."/>
        </authorList>
    </citation>
    <scope>NUCLEOTIDE SEQUENCE</scope>
    <source>
        <strain evidence="3">JCM 4646</strain>
    </source>
</reference>
<gene>
    <name evidence="3" type="ORF">GCM10018781_26000</name>
</gene>
<dbReference type="Pfam" id="PF13243">
    <property type="entry name" value="SQHop_cyclase_C"/>
    <property type="match status" value="1"/>
</dbReference>
<evidence type="ECO:0000313" key="4">
    <source>
        <dbReference type="Proteomes" id="UP000617734"/>
    </source>
</evidence>
<accession>A0A919FNC3</accession>
<dbReference type="SUPFAM" id="SSF48239">
    <property type="entry name" value="Terpenoid cyclases/Protein prenyltransferases"/>
    <property type="match status" value="1"/>
</dbReference>
<dbReference type="Gene3D" id="1.50.10.20">
    <property type="match status" value="1"/>
</dbReference>
<keyword evidence="4" id="KW-1185">Reference proteome</keyword>
<dbReference type="CDD" id="cd00688">
    <property type="entry name" value="ISOPREN_C2_like"/>
    <property type="match status" value="1"/>
</dbReference>
<proteinExistence type="predicted"/>
<evidence type="ECO:0000313" key="3">
    <source>
        <dbReference type="EMBL" id="GHH68655.1"/>
    </source>
</evidence>
<organism evidence="3 4">
    <name type="scientific">Kitasatospora indigofera</name>
    <dbReference type="NCBI Taxonomy" id="67307"/>
    <lineage>
        <taxon>Bacteria</taxon>
        <taxon>Bacillati</taxon>
        <taxon>Actinomycetota</taxon>
        <taxon>Actinomycetes</taxon>
        <taxon>Kitasatosporales</taxon>
        <taxon>Streptomycetaceae</taxon>
        <taxon>Kitasatospora</taxon>
    </lineage>
</organism>
<sequence length="552" mass="58140">MTPVLLPSGGRVEPRAHGPLTPELLRCRDRLARRVAARVGPDGLLRAPCESRVLESALALWLLTAEGAAPRARRRLVRYLRDALDDSPPDAVQRALGRAALGLAGAAGAGRADRAAARAPDAVDRVTADHVAVDHLTADRVTADHLMADHFTAGRKRLMFGILLAELGVGEFPRVRPEAYDMRGQQSWLQLEMTSLKIMAAYGTGAPGLVTAADWAVLAPAVRPGPAWECNNLARLLGLLALRKHPAHRRAVRRVLVDVLAGLRTDGGLPFITGMGLFATATAGLALVRCGYAGPLVDRMAEALAGRQNPDGGFGFHPGVTQSDVDDTSYAVEFLRGSGAARHRGRIGAAERYLLDRRNPDGGFPTYARGIPSEIAMTAGAVNALAPNPAHRAVVEHGVRFIAAGQRPDGGFGRGWSRNASNAVFRAVLACDAVRAGAAPAARPELDLVRRRAVGHLVATGNADGGWGHRPGDPSDPISTAYAVIALAGSAEHGPLLGRAVRLLTDRQQADGGYLSRPDQAGPRPLLYDVPALADVSVLLGLAHVPAGPARR</sequence>
<reference evidence="3" key="1">
    <citation type="journal article" date="2014" name="Int. J. Syst. Evol. Microbiol.">
        <title>Complete genome sequence of Corynebacterium casei LMG S-19264T (=DSM 44701T), isolated from a smear-ripened cheese.</title>
        <authorList>
            <consortium name="US DOE Joint Genome Institute (JGI-PGF)"/>
            <person name="Walter F."/>
            <person name="Albersmeier A."/>
            <person name="Kalinowski J."/>
            <person name="Ruckert C."/>
        </authorList>
    </citation>
    <scope>NUCLEOTIDE SEQUENCE</scope>
    <source>
        <strain evidence="3">JCM 4646</strain>
    </source>
</reference>
<comment type="caution">
    <text evidence="3">The sequence shown here is derived from an EMBL/GenBank/DDBJ whole genome shotgun (WGS) entry which is preliminary data.</text>
</comment>
<feature type="domain" description="Squalene cyclase C-terminal" evidence="2">
    <location>
        <begin position="389"/>
        <end position="514"/>
    </location>
</feature>
<name>A0A919FNC3_9ACTN</name>
<evidence type="ECO:0000256" key="1">
    <source>
        <dbReference type="ARBA" id="ARBA00022723"/>
    </source>
</evidence>
<protein>
    <recommendedName>
        <fullName evidence="2">Squalene cyclase C-terminal domain-containing protein</fullName>
    </recommendedName>
</protein>
<dbReference type="InterPro" id="IPR008930">
    <property type="entry name" value="Terpenoid_cyclase/PrenylTrfase"/>
</dbReference>
<evidence type="ECO:0000259" key="2">
    <source>
        <dbReference type="Pfam" id="PF13243"/>
    </source>
</evidence>
<dbReference type="GeneID" id="95353056"/>